<dbReference type="KEGG" id="cyc:PCC7424_1831"/>
<dbReference type="eggNOG" id="ENOG5032S9K">
    <property type="taxonomic scope" value="Bacteria"/>
</dbReference>
<protein>
    <recommendedName>
        <fullName evidence="4">5-bromo-4-chloroindolyl phosphate hydrolysis protein</fullName>
    </recommendedName>
</protein>
<keyword evidence="1" id="KW-0472">Membrane</keyword>
<dbReference type="OrthoDB" id="530270at2"/>
<feature type="transmembrane region" description="Helical" evidence="1">
    <location>
        <begin position="20"/>
        <end position="37"/>
    </location>
</feature>
<keyword evidence="3" id="KW-1185">Reference proteome</keyword>
<feature type="transmembrane region" description="Helical" evidence="1">
    <location>
        <begin position="43"/>
        <end position="61"/>
    </location>
</feature>
<dbReference type="AlphaFoldDB" id="B7KCF8"/>
<reference evidence="3" key="1">
    <citation type="journal article" date="2011" name="MBio">
        <title>Novel metabolic attributes of the genus Cyanothece, comprising a group of unicellular nitrogen-fixing Cyanobacteria.</title>
        <authorList>
            <person name="Bandyopadhyay A."/>
            <person name="Elvitigala T."/>
            <person name="Welsh E."/>
            <person name="Stockel J."/>
            <person name="Liberton M."/>
            <person name="Min H."/>
            <person name="Sherman L.A."/>
            <person name="Pakrasi H.B."/>
        </authorList>
    </citation>
    <scope>NUCLEOTIDE SEQUENCE [LARGE SCALE GENOMIC DNA]</scope>
    <source>
        <strain evidence="3">PCC 7424</strain>
    </source>
</reference>
<sequence>MYHHRNTILWWRKIFRLPQTYFLIVGTLLGYLSFIIYLGMRPITLIIGGAIALLMLVAWMWQLKQINLSGESDLLEREVFFSQLETINPKIRESASSQWKQTLDLASETQVFAQRIASQQLELIPELLEALYTVIALCNEVAQAHLALNHIQTDTYRQLTQHCLKSSIERLKDTHNQLQQLQDQVLLSSLETSQLEDDFPTRLRSLIAENKTTLQTLMDKSSIESGS</sequence>
<evidence type="ECO:0000313" key="2">
    <source>
        <dbReference type="EMBL" id="ACK70263.1"/>
    </source>
</evidence>
<dbReference type="RefSeq" id="WP_012599206.1">
    <property type="nucleotide sequence ID" value="NC_011729.1"/>
</dbReference>
<dbReference type="EMBL" id="CP001291">
    <property type="protein sequence ID" value="ACK70263.1"/>
    <property type="molecule type" value="Genomic_DNA"/>
</dbReference>
<keyword evidence="1" id="KW-0812">Transmembrane</keyword>
<dbReference type="STRING" id="65393.PCC7424_1831"/>
<gene>
    <name evidence="2" type="ordered locus">PCC7424_1831</name>
</gene>
<evidence type="ECO:0008006" key="4">
    <source>
        <dbReference type="Google" id="ProtNLM"/>
    </source>
</evidence>
<name>B7KCF8_GLOC7</name>
<keyword evidence="1" id="KW-1133">Transmembrane helix</keyword>
<dbReference type="HOGENOM" id="CLU_1218162_0_0_3"/>
<organism evidence="2 3">
    <name type="scientific">Gloeothece citriformis (strain PCC 7424)</name>
    <name type="common">Cyanothece sp. (strain PCC 7424)</name>
    <dbReference type="NCBI Taxonomy" id="65393"/>
    <lineage>
        <taxon>Bacteria</taxon>
        <taxon>Bacillati</taxon>
        <taxon>Cyanobacteriota</taxon>
        <taxon>Cyanophyceae</taxon>
        <taxon>Oscillatoriophycideae</taxon>
        <taxon>Chroococcales</taxon>
        <taxon>Aphanothecaceae</taxon>
        <taxon>Gloeothece</taxon>
        <taxon>Gloeothece citriformis</taxon>
    </lineage>
</organism>
<evidence type="ECO:0000256" key="1">
    <source>
        <dbReference type="SAM" id="Phobius"/>
    </source>
</evidence>
<dbReference type="Proteomes" id="UP000002384">
    <property type="component" value="Chromosome"/>
</dbReference>
<evidence type="ECO:0000313" key="3">
    <source>
        <dbReference type="Proteomes" id="UP000002384"/>
    </source>
</evidence>
<accession>B7KCF8</accession>
<proteinExistence type="predicted"/>